<reference evidence="2" key="1">
    <citation type="journal article" date="2013" name="Nature">
        <title>Draft genome of the wheat A-genome progenitor Triticum urartu.</title>
        <authorList>
            <person name="Ling H.Q."/>
            <person name="Zhao S."/>
            <person name="Liu D."/>
            <person name="Wang J."/>
            <person name="Sun H."/>
            <person name="Zhang C."/>
            <person name="Fan H."/>
            <person name="Li D."/>
            <person name="Dong L."/>
            <person name="Tao Y."/>
            <person name="Gao C."/>
            <person name="Wu H."/>
            <person name="Li Y."/>
            <person name="Cui Y."/>
            <person name="Guo X."/>
            <person name="Zheng S."/>
            <person name="Wang B."/>
            <person name="Yu K."/>
            <person name="Liang Q."/>
            <person name="Yang W."/>
            <person name="Lou X."/>
            <person name="Chen J."/>
            <person name="Feng M."/>
            <person name="Jian J."/>
            <person name="Zhang X."/>
            <person name="Luo G."/>
            <person name="Jiang Y."/>
            <person name="Liu J."/>
            <person name="Wang Z."/>
            <person name="Sha Y."/>
            <person name="Zhang B."/>
            <person name="Wu H."/>
            <person name="Tang D."/>
            <person name="Shen Q."/>
            <person name="Xue P."/>
            <person name="Zou S."/>
            <person name="Wang X."/>
            <person name="Liu X."/>
            <person name="Wang F."/>
            <person name="Yang Y."/>
            <person name="An X."/>
            <person name="Dong Z."/>
            <person name="Zhang K."/>
            <person name="Zhang X."/>
            <person name="Luo M.C."/>
            <person name="Dvorak J."/>
            <person name="Tong Y."/>
            <person name="Wang J."/>
            <person name="Yang H."/>
            <person name="Li Z."/>
            <person name="Wang D."/>
            <person name="Zhang A."/>
            <person name="Wang J."/>
        </authorList>
    </citation>
    <scope>NUCLEOTIDE SEQUENCE</scope>
    <source>
        <strain evidence="2">cv. G1812</strain>
    </source>
</reference>
<evidence type="ECO:0000313" key="2">
    <source>
        <dbReference type="Proteomes" id="UP000015106"/>
    </source>
</evidence>
<dbReference type="Gramene" id="TuG1812G0500003807.01.T01">
    <property type="protein sequence ID" value="TuG1812G0500003807.01.T01"/>
    <property type="gene ID" value="TuG1812G0500003807.01"/>
</dbReference>
<reference evidence="1" key="2">
    <citation type="submission" date="2018-03" db="EMBL/GenBank/DDBJ databases">
        <title>The Triticum urartu genome reveals the dynamic nature of wheat genome evolution.</title>
        <authorList>
            <person name="Ling H."/>
            <person name="Ma B."/>
            <person name="Shi X."/>
            <person name="Liu H."/>
            <person name="Dong L."/>
            <person name="Sun H."/>
            <person name="Cao Y."/>
            <person name="Gao Q."/>
            <person name="Zheng S."/>
            <person name="Li Y."/>
            <person name="Yu Y."/>
            <person name="Du H."/>
            <person name="Qi M."/>
            <person name="Li Y."/>
            <person name="Yu H."/>
            <person name="Cui Y."/>
            <person name="Wang N."/>
            <person name="Chen C."/>
            <person name="Wu H."/>
            <person name="Zhao Y."/>
            <person name="Zhang J."/>
            <person name="Li Y."/>
            <person name="Zhou W."/>
            <person name="Zhang B."/>
            <person name="Hu W."/>
            <person name="Eijk M."/>
            <person name="Tang J."/>
            <person name="Witsenboer H."/>
            <person name="Zhao S."/>
            <person name="Li Z."/>
            <person name="Zhang A."/>
            <person name="Wang D."/>
            <person name="Liang C."/>
        </authorList>
    </citation>
    <scope>NUCLEOTIDE SEQUENCE [LARGE SCALE GENOMIC DNA]</scope>
    <source>
        <strain evidence="1">cv. G1812</strain>
    </source>
</reference>
<dbReference type="AlphaFoldDB" id="A0A8R7UKW1"/>
<dbReference type="Proteomes" id="UP000015106">
    <property type="component" value="Chromosome 5"/>
</dbReference>
<proteinExistence type="predicted"/>
<reference evidence="1" key="3">
    <citation type="submission" date="2022-06" db="UniProtKB">
        <authorList>
            <consortium name="EnsemblPlants"/>
        </authorList>
    </citation>
    <scope>IDENTIFICATION</scope>
</reference>
<accession>A0A8R7UKW1</accession>
<organism evidence="1 2">
    <name type="scientific">Triticum urartu</name>
    <name type="common">Red wild einkorn</name>
    <name type="synonym">Crithodium urartu</name>
    <dbReference type="NCBI Taxonomy" id="4572"/>
    <lineage>
        <taxon>Eukaryota</taxon>
        <taxon>Viridiplantae</taxon>
        <taxon>Streptophyta</taxon>
        <taxon>Embryophyta</taxon>
        <taxon>Tracheophyta</taxon>
        <taxon>Spermatophyta</taxon>
        <taxon>Magnoliopsida</taxon>
        <taxon>Liliopsida</taxon>
        <taxon>Poales</taxon>
        <taxon>Poaceae</taxon>
        <taxon>BOP clade</taxon>
        <taxon>Pooideae</taxon>
        <taxon>Triticodae</taxon>
        <taxon>Triticeae</taxon>
        <taxon>Triticinae</taxon>
        <taxon>Triticum</taxon>
    </lineage>
</organism>
<sequence length="69" mass="7783">MNVIDHIKAVKDSPDLRAAVKDVHANKDTDEVYAQMTLQPVNSRLLCLGSCLELEEWMHAEVDRTTTSE</sequence>
<evidence type="ECO:0000313" key="1">
    <source>
        <dbReference type="EnsemblPlants" id="TuG1812G0500003807.01.T01"/>
    </source>
</evidence>
<dbReference type="EnsemblPlants" id="TuG1812G0500003807.01.T01">
    <property type="protein sequence ID" value="TuG1812G0500003807.01.T01"/>
    <property type="gene ID" value="TuG1812G0500003807.01"/>
</dbReference>
<protein>
    <submittedName>
        <fullName evidence="1">Uncharacterized protein</fullName>
    </submittedName>
</protein>
<keyword evidence="2" id="KW-1185">Reference proteome</keyword>
<name>A0A8R7UKW1_TRIUA</name>